<accession>A0AAW1H8I5</accession>
<evidence type="ECO:0000313" key="3">
    <source>
        <dbReference type="Proteomes" id="UP001443914"/>
    </source>
</evidence>
<comment type="caution">
    <text evidence="2">The sequence shown here is derived from an EMBL/GenBank/DDBJ whole genome shotgun (WGS) entry which is preliminary data.</text>
</comment>
<proteinExistence type="predicted"/>
<keyword evidence="3" id="KW-1185">Reference proteome</keyword>
<sequence length="283" mass="33242">MVFKSWNSSCSLKNEGDFGIKEILSWNKALLLRWIWGLHVRRDSIWCSWVNAYLLRHDDVWAVQIRSDSSESWRGLLRIRDDFVACVGSVIAAKNLLASWSDFDVSMAYNIFRGQFQRTFRAKTTWSPINIPCHCYISTLTAQGQLATIDNIFRRGLPIPNRCVLCKSAEENHLHLFFKCRYSSAFWGDILSWLQLPNRCWGLARELYWFKNHIFVRHWRSNWSRCALVATIYTIWMERNMRIFQGLEPAATLVRKIRFLVSVRMLGFSCSMLHDEIVDCLNA</sequence>
<gene>
    <name evidence="2" type="ORF">RND81_12G094700</name>
</gene>
<feature type="domain" description="Reverse transcriptase zinc-binding" evidence="1">
    <location>
        <begin position="103"/>
        <end position="187"/>
    </location>
</feature>
<organism evidence="2 3">
    <name type="scientific">Saponaria officinalis</name>
    <name type="common">Common soapwort</name>
    <name type="synonym">Lychnis saponaria</name>
    <dbReference type="NCBI Taxonomy" id="3572"/>
    <lineage>
        <taxon>Eukaryota</taxon>
        <taxon>Viridiplantae</taxon>
        <taxon>Streptophyta</taxon>
        <taxon>Embryophyta</taxon>
        <taxon>Tracheophyta</taxon>
        <taxon>Spermatophyta</taxon>
        <taxon>Magnoliopsida</taxon>
        <taxon>eudicotyledons</taxon>
        <taxon>Gunneridae</taxon>
        <taxon>Pentapetalae</taxon>
        <taxon>Caryophyllales</taxon>
        <taxon>Caryophyllaceae</taxon>
        <taxon>Caryophylleae</taxon>
        <taxon>Saponaria</taxon>
    </lineage>
</organism>
<evidence type="ECO:0000313" key="2">
    <source>
        <dbReference type="EMBL" id="KAK9672345.1"/>
    </source>
</evidence>
<dbReference type="Pfam" id="PF13966">
    <property type="entry name" value="zf-RVT"/>
    <property type="match status" value="1"/>
</dbReference>
<name>A0AAW1H8I5_SAPOF</name>
<dbReference type="AlphaFoldDB" id="A0AAW1H8I5"/>
<dbReference type="PANTHER" id="PTHR33116:SF78">
    <property type="entry name" value="OS12G0587133 PROTEIN"/>
    <property type="match status" value="1"/>
</dbReference>
<dbReference type="InterPro" id="IPR026960">
    <property type="entry name" value="RVT-Znf"/>
</dbReference>
<dbReference type="Proteomes" id="UP001443914">
    <property type="component" value="Unassembled WGS sequence"/>
</dbReference>
<dbReference type="EMBL" id="JBDFQZ010000012">
    <property type="protein sequence ID" value="KAK9672345.1"/>
    <property type="molecule type" value="Genomic_DNA"/>
</dbReference>
<dbReference type="PANTHER" id="PTHR33116">
    <property type="entry name" value="REVERSE TRANSCRIPTASE ZINC-BINDING DOMAIN-CONTAINING PROTEIN-RELATED-RELATED"/>
    <property type="match status" value="1"/>
</dbReference>
<evidence type="ECO:0000259" key="1">
    <source>
        <dbReference type="Pfam" id="PF13966"/>
    </source>
</evidence>
<protein>
    <recommendedName>
        <fullName evidence="1">Reverse transcriptase zinc-binding domain-containing protein</fullName>
    </recommendedName>
</protein>
<reference evidence="2" key="1">
    <citation type="submission" date="2024-03" db="EMBL/GenBank/DDBJ databases">
        <title>WGS assembly of Saponaria officinalis var. Norfolk2.</title>
        <authorList>
            <person name="Jenkins J."/>
            <person name="Shu S."/>
            <person name="Grimwood J."/>
            <person name="Barry K."/>
            <person name="Goodstein D."/>
            <person name="Schmutz J."/>
            <person name="Leebens-Mack J."/>
            <person name="Osbourn A."/>
        </authorList>
    </citation>
    <scope>NUCLEOTIDE SEQUENCE [LARGE SCALE GENOMIC DNA]</scope>
    <source>
        <strain evidence="2">JIC</strain>
    </source>
</reference>